<dbReference type="PANTHER" id="PTHR43560:SF1">
    <property type="entry name" value="ION-TRANSLOCATING OXIDOREDUCTASE COMPLEX SUBUNIT B"/>
    <property type="match status" value="1"/>
</dbReference>
<feature type="binding site" evidence="10">
    <location>
        <position position="144"/>
    </location>
    <ligand>
        <name>[4Fe-4S] cluster</name>
        <dbReference type="ChEBI" id="CHEBI:49883"/>
        <label>3</label>
    </ligand>
</feature>
<keyword evidence="2 10" id="KW-0004">4Fe-4S</keyword>
<feature type="domain" description="4Fe-4S ferredoxin-type" evidence="12">
    <location>
        <begin position="135"/>
        <end position="164"/>
    </location>
</feature>
<evidence type="ECO:0000256" key="7">
    <source>
        <dbReference type="ARBA" id="ARBA00023004"/>
    </source>
</evidence>
<dbReference type="OrthoDB" id="9789936at2"/>
<feature type="binding site" evidence="10">
    <location>
        <position position="147"/>
    </location>
    <ligand>
        <name>[4Fe-4S] cluster</name>
        <dbReference type="ChEBI" id="CHEBI:49883"/>
        <label>3</label>
    </ligand>
</feature>
<evidence type="ECO:0000256" key="6">
    <source>
        <dbReference type="ARBA" id="ARBA00022982"/>
    </source>
</evidence>
<feature type="binding site" evidence="10">
    <location>
        <position position="114"/>
    </location>
    <ligand>
        <name>[4Fe-4S] cluster</name>
        <dbReference type="ChEBI" id="CHEBI:49883"/>
        <label>2</label>
    </ligand>
</feature>
<dbReference type="GO" id="GO:0009055">
    <property type="term" value="F:electron transfer activity"/>
    <property type="evidence" value="ECO:0007669"/>
    <property type="project" value="InterPro"/>
</dbReference>
<dbReference type="Gene3D" id="1.10.15.40">
    <property type="entry name" value="Electron transport complex subunit B, putative Fe-S cluster"/>
    <property type="match status" value="1"/>
</dbReference>
<keyword evidence="7 10" id="KW-0408">Iron</keyword>
<evidence type="ECO:0000313" key="14">
    <source>
        <dbReference type="EMBL" id="SFP33277.1"/>
    </source>
</evidence>
<dbReference type="PROSITE" id="PS00198">
    <property type="entry name" value="4FE4S_FER_1"/>
    <property type="match status" value="2"/>
</dbReference>
<feature type="binding site" evidence="10">
    <location>
        <position position="53"/>
    </location>
    <ligand>
        <name>[4Fe-4S] cluster</name>
        <dbReference type="ChEBI" id="CHEBI:49883"/>
        <label>1</label>
    </ligand>
</feature>
<dbReference type="InterPro" id="IPR017900">
    <property type="entry name" value="4Fe4S_Fe_S_CS"/>
</dbReference>
<dbReference type="InterPro" id="IPR007202">
    <property type="entry name" value="4Fe-4S_dom"/>
</dbReference>
<dbReference type="GO" id="GO:0005886">
    <property type="term" value="C:plasma membrane"/>
    <property type="evidence" value="ECO:0007669"/>
    <property type="project" value="InterPro"/>
</dbReference>
<keyword evidence="1" id="KW-0813">Transport</keyword>
<dbReference type="RefSeq" id="WP_031580036.1">
    <property type="nucleotide sequence ID" value="NZ_FOXF01000016.1"/>
</dbReference>
<dbReference type="Gene3D" id="3.30.70.20">
    <property type="match status" value="1"/>
</dbReference>
<dbReference type="Pfam" id="PF04060">
    <property type="entry name" value="FeS"/>
    <property type="match status" value="1"/>
</dbReference>
<evidence type="ECO:0000256" key="4">
    <source>
        <dbReference type="ARBA" id="ARBA00022737"/>
    </source>
</evidence>
<feature type="binding site" evidence="10">
    <location>
        <position position="50"/>
    </location>
    <ligand>
        <name>[4Fe-4S] cluster</name>
        <dbReference type="ChEBI" id="CHEBI:49883"/>
        <label>1</label>
    </ligand>
</feature>
<dbReference type="PIRSF" id="PIRSF005784">
    <property type="entry name" value="Elect_transpt_RnfB"/>
    <property type="match status" value="1"/>
</dbReference>
<feature type="domain" description="4Fe-4S" evidence="13">
    <location>
        <begin position="33"/>
        <end position="92"/>
    </location>
</feature>
<dbReference type="InterPro" id="IPR010207">
    <property type="entry name" value="Elect_transpt_cplx_RnfB/RsxB"/>
</dbReference>
<keyword evidence="6" id="KW-0249">Electron transport</keyword>
<evidence type="ECO:0000313" key="15">
    <source>
        <dbReference type="Proteomes" id="UP000243745"/>
    </source>
</evidence>
<keyword evidence="3 10" id="KW-0479">Metal-binding</keyword>
<evidence type="ECO:0000256" key="8">
    <source>
        <dbReference type="ARBA" id="ARBA00023014"/>
    </source>
</evidence>
<feature type="domain" description="4Fe-4S ferredoxin-type" evidence="12">
    <location>
        <begin position="104"/>
        <end position="134"/>
    </location>
</feature>
<dbReference type="Proteomes" id="UP000243745">
    <property type="component" value="Unassembled WGS sequence"/>
</dbReference>
<feature type="binding site" evidence="10">
    <location>
        <position position="124"/>
    </location>
    <ligand>
        <name>[4Fe-4S] cluster</name>
        <dbReference type="ChEBI" id="CHEBI:49883"/>
        <label>3</label>
    </ligand>
</feature>
<evidence type="ECO:0000259" key="12">
    <source>
        <dbReference type="PROSITE" id="PS51379"/>
    </source>
</evidence>
<feature type="binding site" evidence="10">
    <location>
        <position position="150"/>
    </location>
    <ligand>
        <name>[4Fe-4S] cluster</name>
        <dbReference type="ChEBI" id="CHEBI:49883"/>
        <label>3</label>
    </ligand>
</feature>
<keyword evidence="4" id="KW-0677">Repeat</keyword>
<dbReference type="InterPro" id="IPR050395">
    <property type="entry name" value="4Fe4S_Ferredoxin_RnfB"/>
</dbReference>
<organism evidence="14 15">
    <name type="scientific">Ruminobacter amylophilus</name>
    <dbReference type="NCBI Taxonomy" id="867"/>
    <lineage>
        <taxon>Bacteria</taxon>
        <taxon>Pseudomonadati</taxon>
        <taxon>Pseudomonadota</taxon>
        <taxon>Gammaproteobacteria</taxon>
        <taxon>Aeromonadales</taxon>
        <taxon>Succinivibrionaceae</taxon>
        <taxon>Ruminobacter</taxon>
    </lineage>
</organism>
<dbReference type="GO" id="GO:0022900">
    <property type="term" value="P:electron transport chain"/>
    <property type="evidence" value="ECO:0007669"/>
    <property type="project" value="InterPro"/>
</dbReference>
<dbReference type="InterPro" id="IPR017896">
    <property type="entry name" value="4Fe4S_Fe-S-bd"/>
</dbReference>
<evidence type="ECO:0000256" key="1">
    <source>
        <dbReference type="ARBA" id="ARBA00022448"/>
    </source>
</evidence>
<comment type="cofactor">
    <cofactor evidence="10">
        <name>[4Fe-4S] cluster</name>
        <dbReference type="ChEBI" id="CHEBI:49883"/>
    </cofactor>
    <text evidence="10">Binds 3 [4Fe-4S] clusters.</text>
</comment>
<feature type="binding site" evidence="10">
    <location>
        <position position="58"/>
    </location>
    <ligand>
        <name>[4Fe-4S] cluster</name>
        <dbReference type="ChEBI" id="CHEBI:49883"/>
        <label>1</label>
    </ligand>
</feature>
<dbReference type="GO" id="GO:0046872">
    <property type="term" value="F:metal ion binding"/>
    <property type="evidence" value="ECO:0007669"/>
    <property type="project" value="UniProtKB-KW"/>
</dbReference>
<dbReference type="PROSITE" id="PS51379">
    <property type="entry name" value="4FE4S_FER_2"/>
    <property type="match status" value="2"/>
</dbReference>
<keyword evidence="8 10" id="KW-0411">Iron-sulfur</keyword>
<reference evidence="14 15" key="1">
    <citation type="submission" date="2016-10" db="EMBL/GenBank/DDBJ databases">
        <authorList>
            <person name="Varghese N."/>
            <person name="Submissions S."/>
        </authorList>
    </citation>
    <scope>NUCLEOTIDE SEQUENCE [LARGE SCALE GENOMIC DNA]</scope>
    <source>
        <strain evidence="14 15">DSM 1361</strain>
    </source>
</reference>
<feature type="binding site" evidence="10">
    <location>
        <position position="75"/>
    </location>
    <ligand>
        <name>[4Fe-4S] cluster</name>
        <dbReference type="ChEBI" id="CHEBI:49883"/>
        <label>1</label>
    </ligand>
</feature>
<evidence type="ECO:0000256" key="9">
    <source>
        <dbReference type="ARBA" id="ARBA00023136"/>
    </source>
</evidence>
<sequence>MLEQFTVILILTAGVFCLGFLLSVASKKFRVESKDPTADLINSNLPQVQCGQCGYVGCSEYAAAVAAGKAPINLCTPGGDAVIRKIAEIMHIPVTSTYGMKEEERIACISAENCIGCGKCARTCPYDAIEGQLKHPYHVIPSYCMSCSKCIDACPKKCIAMVTPDPTTDTWDWVIENSEESR</sequence>
<dbReference type="EMBL" id="FOXF01000016">
    <property type="protein sequence ID" value="SFP33277.1"/>
    <property type="molecule type" value="Genomic_DNA"/>
</dbReference>
<feature type="binding site" evidence="10">
    <location>
        <position position="120"/>
    </location>
    <ligand>
        <name>[4Fe-4S] cluster</name>
        <dbReference type="ChEBI" id="CHEBI:49883"/>
        <label>2</label>
    </ligand>
</feature>
<proteinExistence type="predicted"/>
<evidence type="ECO:0000256" key="10">
    <source>
        <dbReference type="PIRSR" id="PIRSR005784-1"/>
    </source>
</evidence>
<evidence type="ECO:0000256" key="5">
    <source>
        <dbReference type="ARBA" id="ARBA00022967"/>
    </source>
</evidence>
<evidence type="ECO:0000256" key="3">
    <source>
        <dbReference type="ARBA" id="ARBA00022723"/>
    </source>
</evidence>
<dbReference type="AlphaFoldDB" id="A0A662ZGW7"/>
<keyword evidence="11" id="KW-0812">Transmembrane</keyword>
<keyword evidence="5" id="KW-1278">Translocase</keyword>
<gene>
    <name evidence="14" type="ORF">SAMN02910344_01113</name>
</gene>
<evidence type="ECO:0000256" key="2">
    <source>
        <dbReference type="ARBA" id="ARBA00022485"/>
    </source>
</evidence>
<accession>A0A662ZGW7</accession>
<evidence type="ECO:0000256" key="11">
    <source>
        <dbReference type="SAM" id="Phobius"/>
    </source>
</evidence>
<dbReference type="NCBIfam" id="TIGR01944">
    <property type="entry name" value="rnfB"/>
    <property type="match status" value="1"/>
</dbReference>
<dbReference type="PANTHER" id="PTHR43560">
    <property type="entry name" value="ION-TRANSLOCATING OXIDOREDUCTASE COMPLEX SUBUNIT B"/>
    <property type="match status" value="1"/>
</dbReference>
<feature type="binding site" evidence="10">
    <location>
        <position position="117"/>
    </location>
    <ligand>
        <name>[4Fe-4S] cluster</name>
        <dbReference type="ChEBI" id="CHEBI:49883"/>
        <label>2</label>
    </ligand>
</feature>
<dbReference type="PROSITE" id="PS51656">
    <property type="entry name" value="4FE4S"/>
    <property type="match status" value="1"/>
</dbReference>
<keyword evidence="11" id="KW-1133">Transmembrane helix</keyword>
<dbReference type="InterPro" id="IPR016463">
    <property type="entry name" value="RnfB/RsxB_Proteobac"/>
</dbReference>
<dbReference type="SUPFAM" id="SSF54862">
    <property type="entry name" value="4Fe-4S ferredoxins"/>
    <property type="match status" value="1"/>
</dbReference>
<feature type="binding site" evidence="10">
    <location>
        <position position="154"/>
    </location>
    <ligand>
        <name>[4Fe-4S] cluster</name>
        <dbReference type="ChEBI" id="CHEBI:49883"/>
        <label>2</label>
    </ligand>
</feature>
<keyword evidence="15" id="KW-1185">Reference proteome</keyword>
<protein>
    <submittedName>
        <fullName evidence="14">Electron transport complex protein RnfB</fullName>
    </submittedName>
</protein>
<evidence type="ECO:0000259" key="13">
    <source>
        <dbReference type="PROSITE" id="PS51656"/>
    </source>
</evidence>
<keyword evidence="9 11" id="KW-0472">Membrane</keyword>
<dbReference type="GO" id="GO:0051539">
    <property type="term" value="F:4 iron, 4 sulfur cluster binding"/>
    <property type="evidence" value="ECO:0007669"/>
    <property type="project" value="UniProtKB-KW"/>
</dbReference>
<name>A0A662ZGW7_9GAMM</name>
<feature type="transmembrane region" description="Helical" evidence="11">
    <location>
        <begin position="6"/>
        <end position="25"/>
    </location>
</feature>
<dbReference type="Pfam" id="PF14697">
    <property type="entry name" value="Fer4_21"/>
    <property type="match status" value="1"/>
</dbReference>